<dbReference type="EMBL" id="LFNG01000023">
    <property type="protein sequence ID" value="KMQ70274.1"/>
    <property type="molecule type" value="Genomic_DNA"/>
</dbReference>
<comment type="caution">
    <text evidence="2">The sequence shown here is derived from an EMBL/GenBank/DDBJ whole genome shotgun (WGS) entry which is preliminary data.</text>
</comment>
<feature type="transmembrane region" description="Helical" evidence="1">
    <location>
        <begin position="92"/>
        <end position="116"/>
    </location>
</feature>
<keyword evidence="1" id="KW-1133">Transmembrane helix</keyword>
<proteinExistence type="predicted"/>
<accession>A0A0J7IWU0</accession>
<keyword evidence="1" id="KW-0472">Membrane</keyword>
<dbReference type="AlphaFoldDB" id="A0A0J7IWU0"/>
<gene>
    <name evidence="2" type="ORF">ACM44_13160</name>
</gene>
<evidence type="ECO:0008006" key="4">
    <source>
        <dbReference type="Google" id="ProtNLM"/>
    </source>
</evidence>
<protein>
    <recommendedName>
        <fullName evidence="4">GTP-binding protein</fullName>
    </recommendedName>
</protein>
<keyword evidence="1" id="KW-0812">Transmembrane</keyword>
<dbReference type="Proteomes" id="UP000035900">
    <property type="component" value="Unassembled WGS sequence"/>
</dbReference>
<name>A0A0J7IWU0_9FLAO</name>
<dbReference type="RefSeq" id="WP_083993738.1">
    <property type="nucleotide sequence ID" value="NZ_LFNG01000023.1"/>
</dbReference>
<dbReference type="PATRIC" id="fig|1304281.5.peg.2842"/>
<evidence type="ECO:0000313" key="3">
    <source>
        <dbReference type="Proteomes" id="UP000035900"/>
    </source>
</evidence>
<evidence type="ECO:0000256" key="1">
    <source>
        <dbReference type="SAM" id="Phobius"/>
    </source>
</evidence>
<sequence>MKIEQTVLDQIRSRPVFKISGPFSREEYAQGLREFLAEHSDEFSGNINSEVAIIKVKTAHNDYWKPNLALRTESDGIENSTIVRGVFGPSSAVWTFFMFLYFMFGILWMVFITIWYVEKQIKSTDFPWAFSMSFLMLFGILLTYLLSIFGQSKAKSEMKKLRQFAEDSILKVNEIADQP</sequence>
<evidence type="ECO:0000313" key="2">
    <source>
        <dbReference type="EMBL" id="KMQ70274.1"/>
    </source>
</evidence>
<dbReference type="STRING" id="1304281.ACM44_13160"/>
<keyword evidence="3" id="KW-1185">Reference proteome</keyword>
<dbReference type="OrthoDB" id="1451346at2"/>
<organism evidence="2 3">
    <name type="scientific">Chryseobacterium koreense CCUG 49689</name>
    <dbReference type="NCBI Taxonomy" id="1304281"/>
    <lineage>
        <taxon>Bacteria</taxon>
        <taxon>Pseudomonadati</taxon>
        <taxon>Bacteroidota</taxon>
        <taxon>Flavobacteriia</taxon>
        <taxon>Flavobacteriales</taxon>
        <taxon>Weeksellaceae</taxon>
        <taxon>Chryseobacterium group</taxon>
        <taxon>Chryseobacterium</taxon>
    </lineage>
</organism>
<reference evidence="2 3" key="1">
    <citation type="journal article" date="2004" name="Int. J. Syst. Evol. Microbiol.">
        <title>Kaistella koreensis gen. nov., sp. nov., a novel member of the Chryseobacterium-Bergeyella-Riemerella branch.</title>
        <authorList>
            <person name="Kim M.K."/>
            <person name="Im W.T."/>
            <person name="Shin Y.K."/>
            <person name="Lim J.H."/>
            <person name="Kim S.H."/>
            <person name="Lee B.C."/>
            <person name="Park M.Y."/>
            <person name="Lee K.Y."/>
            <person name="Lee S.T."/>
        </authorList>
    </citation>
    <scope>NUCLEOTIDE SEQUENCE [LARGE SCALE GENOMIC DNA]</scope>
    <source>
        <strain evidence="2 3">CCUG 49689</strain>
    </source>
</reference>
<feature type="transmembrane region" description="Helical" evidence="1">
    <location>
        <begin position="128"/>
        <end position="150"/>
    </location>
</feature>